<dbReference type="GO" id="GO:0005524">
    <property type="term" value="F:ATP binding"/>
    <property type="evidence" value="ECO:0007669"/>
    <property type="project" value="UniProtKB-KW"/>
</dbReference>
<feature type="region of interest" description="Disordered" evidence="3">
    <location>
        <begin position="293"/>
        <end position="330"/>
    </location>
</feature>
<dbReference type="InterPro" id="IPR019489">
    <property type="entry name" value="Clp_ATPase_C"/>
</dbReference>
<dbReference type="SMART" id="SM01086">
    <property type="entry name" value="ClpB_D2-small"/>
    <property type="match status" value="1"/>
</dbReference>
<evidence type="ECO:0000259" key="4">
    <source>
        <dbReference type="SMART" id="SM00382"/>
    </source>
</evidence>
<dbReference type="InterPro" id="IPR050052">
    <property type="entry name" value="ATP-dep_Clp_protease_ClpX"/>
</dbReference>
<reference evidence="6 7" key="1">
    <citation type="submission" date="2016-05" db="EMBL/GenBank/DDBJ databases">
        <title>A degradative enzymes factory behind the ericoid mycorrhizal symbiosis.</title>
        <authorList>
            <consortium name="DOE Joint Genome Institute"/>
            <person name="Martino E."/>
            <person name="Morin E."/>
            <person name="Grelet G."/>
            <person name="Kuo A."/>
            <person name="Kohler A."/>
            <person name="Daghino S."/>
            <person name="Barry K."/>
            <person name="Choi C."/>
            <person name="Cichocki N."/>
            <person name="Clum A."/>
            <person name="Copeland A."/>
            <person name="Hainaut M."/>
            <person name="Haridas S."/>
            <person name="Labutti K."/>
            <person name="Lindquist E."/>
            <person name="Lipzen A."/>
            <person name="Khouja H.-R."/>
            <person name="Murat C."/>
            <person name="Ohm R."/>
            <person name="Olson A."/>
            <person name="Spatafora J."/>
            <person name="Veneault-Fourrey C."/>
            <person name="Henrissat B."/>
            <person name="Grigoriev I."/>
            <person name="Martin F."/>
            <person name="Perotto S."/>
        </authorList>
    </citation>
    <scope>NUCLEOTIDE SEQUENCE [LARGE SCALE GENOMIC DNA]</scope>
    <source>
        <strain evidence="6 7">UAMH 7357</strain>
    </source>
</reference>
<feature type="domain" description="Clp ATPase C-terminal" evidence="5">
    <location>
        <begin position="421"/>
        <end position="523"/>
    </location>
</feature>
<dbReference type="Proteomes" id="UP000235672">
    <property type="component" value="Unassembled WGS sequence"/>
</dbReference>
<evidence type="ECO:0000256" key="1">
    <source>
        <dbReference type="ARBA" id="ARBA00022741"/>
    </source>
</evidence>
<dbReference type="SMART" id="SM00382">
    <property type="entry name" value="AAA"/>
    <property type="match status" value="1"/>
</dbReference>
<accession>A0A2J6PUX0</accession>
<dbReference type="InterPro" id="IPR003593">
    <property type="entry name" value="AAA+_ATPase"/>
</dbReference>
<dbReference type="AlphaFoldDB" id="A0A2J6PUX0"/>
<organism evidence="6 7">
    <name type="scientific">Hyaloscypha hepaticicola</name>
    <dbReference type="NCBI Taxonomy" id="2082293"/>
    <lineage>
        <taxon>Eukaryota</taxon>
        <taxon>Fungi</taxon>
        <taxon>Dikarya</taxon>
        <taxon>Ascomycota</taxon>
        <taxon>Pezizomycotina</taxon>
        <taxon>Leotiomycetes</taxon>
        <taxon>Helotiales</taxon>
        <taxon>Hyaloscyphaceae</taxon>
        <taxon>Hyaloscypha</taxon>
    </lineage>
</organism>
<feature type="domain" description="AAA+ ATPase" evidence="4">
    <location>
        <begin position="183"/>
        <end position="370"/>
    </location>
</feature>
<gene>
    <name evidence="6" type="ORF">NA56DRAFT_631353</name>
</gene>
<sequence>MPVINRTFTRSSTAIPRPLIIHLARHPLSTTSTLSRDSQFHRSGFQSQGAGFSSTYEPGQPTKGPLSQASKHGAPRLTPSLLKEHLDKFVVGQDKAKKVTSVAIYNHYQRIRELRRQEAEEQAAREQQARWELRERERASHPVENEYPGHVETVDLNASIRLPDPEPELGSKPLDDNAKTIIEKSNLLLLGPSGVGKTYILSTLARVLEVPFATVDCSALTQAGYIGTDIESAIERLLLASSHSISKCETGIIFFDEVDKLAKPAVMTHGRDVSGEGVQQGLLKMIEGTTVTVNTKSDRSSKSEANGRGSERMERSGRDGGVGQQPGKSEQYTIDTSNILFVFAGAFVGLEKIISSRLSSGSSIGFGANLKNSSPRSASSAKNTPAPLNTLDHVLPTDLQTYGLIPELLGRIPILVSLSPLTLPHLVSILTEPRNSLVKQFIALFDTYNIELKFSSGALHAIAERALAPATGTDGKRSAGGGGGGGIGARGLRSIMENVLGEIMFWGPGSAIRFCLVDEKFVRNQHLHTNHLDAHQAGSGKSLMPRCWSRGQGRMFEEAFEKEEEVWKVEEDERVRRELGEVVGGEADGSFERLRSVGGSGM</sequence>
<dbReference type="GO" id="GO:0051603">
    <property type="term" value="P:proteolysis involved in protein catabolic process"/>
    <property type="evidence" value="ECO:0007669"/>
    <property type="project" value="TreeGrafter"/>
</dbReference>
<feature type="compositionally biased region" description="Low complexity" evidence="3">
    <location>
        <begin position="43"/>
        <end position="54"/>
    </location>
</feature>
<dbReference type="InterPro" id="IPR027417">
    <property type="entry name" value="P-loop_NTPase"/>
</dbReference>
<evidence type="ECO:0000313" key="7">
    <source>
        <dbReference type="Proteomes" id="UP000235672"/>
    </source>
</evidence>
<evidence type="ECO:0000256" key="3">
    <source>
        <dbReference type="SAM" id="MobiDB-lite"/>
    </source>
</evidence>
<dbReference type="SUPFAM" id="SSF52540">
    <property type="entry name" value="P-loop containing nucleoside triphosphate hydrolases"/>
    <property type="match status" value="1"/>
</dbReference>
<evidence type="ECO:0008006" key="8">
    <source>
        <dbReference type="Google" id="ProtNLM"/>
    </source>
</evidence>
<keyword evidence="1" id="KW-0547">Nucleotide-binding</keyword>
<feature type="compositionally biased region" description="Basic and acidic residues" evidence="3">
    <location>
        <begin position="309"/>
        <end position="318"/>
    </location>
</feature>
<dbReference type="GO" id="GO:0005759">
    <property type="term" value="C:mitochondrial matrix"/>
    <property type="evidence" value="ECO:0007669"/>
    <property type="project" value="TreeGrafter"/>
</dbReference>
<protein>
    <recommendedName>
        <fullName evidence="8">P-loop containing nucleoside triphosphate hydrolase protein</fullName>
    </recommendedName>
</protein>
<dbReference type="Gene3D" id="1.10.8.60">
    <property type="match status" value="1"/>
</dbReference>
<dbReference type="PANTHER" id="PTHR48102">
    <property type="entry name" value="ATP-DEPENDENT CLP PROTEASE ATP-BINDING SUBUNIT CLPX-LIKE, MITOCHONDRIAL-RELATED"/>
    <property type="match status" value="1"/>
</dbReference>
<keyword evidence="2" id="KW-0067">ATP-binding</keyword>
<evidence type="ECO:0000259" key="5">
    <source>
        <dbReference type="SMART" id="SM01086"/>
    </source>
</evidence>
<feature type="region of interest" description="Disordered" evidence="3">
    <location>
        <begin position="43"/>
        <end position="74"/>
    </location>
</feature>
<dbReference type="EMBL" id="KZ613498">
    <property type="protein sequence ID" value="PMD17706.1"/>
    <property type="molecule type" value="Genomic_DNA"/>
</dbReference>
<evidence type="ECO:0000256" key="2">
    <source>
        <dbReference type="ARBA" id="ARBA00022840"/>
    </source>
</evidence>
<proteinExistence type="predicted"/>
<dbReference type="InterPro" id="IPR003959">
    <property type="entry name" value="ATPase_AAA_core"/>
</dbReference>
<evidence type="ECO:0000313" key="6">
    <source>
        <dbReference type="EMBL" id="PMD17706.1"/>
    </source>
</evidence>
<dbReference type="PANTHER" id="PTHR48102:SF7">
    <property type="entry name" value="ATP-DEPENDENT CLP PROTEASE ATP-BINDING SUBUNIT CLPX-LIKE, MITOCHONDRIAL"/>
    <property type="match status" value="1"/>
</dbReference>
<dbReference type="Pfam" id="PF07724">
    <property type="entry name" value="AAA_2"/>
    <property type="match status" value="1"/>
</dbReference>
<dbReference type="FunFam" id="1.10.8.60:FF:000138">
    <property type="entry name" value="ATP-dependent Clp protease ATP-binding subunit ClpX"/>
    <property type="match status" value="1"/>
</dbReference>
<dbReference type="Gene3D" id="3.40.50.300">
    <property type="entry name" value="P-loop containing nucleotide triphosphate hydrolases"/>
    <property type="match status" value="1"/>
</dbReference>
<dbReference type="STRING" id="1745343.A0A2J6PUX0"/>
<keyword evidence="7" id="KW-1185">Reference proteome</keyword>
<dbReference type="GO" id="GO:0016887">
    <property type="term" value="F:ATP hydrolysis activity"/>
    <property type="evidence" value="ECO:0007669"/>
    <property type="project" value="InterPro"/>
</dbReference>
<dbReference type="OrthoDB" id="1721884at2759"/>
<name>A0A2J6PUX0_9HELO</name>